<organism evidence="1 2">
    <name type="scientific">Corchorus olitorius</name>
    <dbReference type="NCBI Taxonomy" id="93759"/>
    <lineage>
        <taxon>Eukaryota</taxon>
        <taxon>Viridiplantae</taxon>
        <taxon>Streptophyta</taxon>
        <taxon>Embryophyta</taxon>
        <taxon>Tracheophyta</taxon>
        <taxon>Spermatophyta</taxon>
        <taxon>Magnoliopsida</taxon>
        <taxon>eudicotyledons</taxon>
        <taxon>Gunneridae</taxon>
        <taxon>Pentapetalae</taxon>
        <taxon>rosids</taxon>
        <taxon>malvids</taxon>
        <taxon>Malvales</taxon>
        <taxon>Malvaceae</taxon>
        <taxon>Grewioideae</taxon>
        <taxon>Apeibeae</taxon>
        <taxon>Corchorus</taxon>
    </lineage>
</organism>
<name>A0A1R3FZQ3_9ROSI</name>
<reference evidence="2" key="1">
    <citation type="submission" date="2013-09" db="EMBL/GenBank/DDBJ databases">
        <title>Corchorus olitorius genome sequencing.</title>
        <authorList>
            <person name="Alam M."/>
            <person name="Haque M.S."/>
            <person name="Islam M.S."/>
            <person name="Emdad E.M."/>
            <person name="Islam M.M."/>
            <person name="Ahmed B."/>
            <person name="Halim A."/>
            <person name="Hossen Q.M.M."/>
            <person name="Hossain M.Z."/>
            <person name="Ahmed R."/>
            <person name="Khan M.M."/>
            <person name="Islam R."/>
            <person name="Rashid M.M."/>
            <person name="Khan S.A."/>
            <person name="Rahman M.S."/>
            <person name="Alam M."/>
            <person name="Yahiya A.S."/>
            <person name="Khan M.S."/>
            <person name="Azam M.S."/>
            <person name="Haque T."/>
            <person name="Lashkar M.Z.H."/>
            <person name="Akhand A.I."/>
            <person name="Morshed G."/>
            <person name="Roy S."/>
            <person name="Uddin K.S."/>
            <person name="Rabeya T."/>
            <person name="Hossain A.S."/>
            <person name="Chowdhury A."/>
            <person name="Snigdha A.R."/>
            <person name="Mortoza M.S."/>
            <person name="Matin S.A."/>
            <person name="Hoque S.M.E."/>
            <person name="Islam M.K."/>
            <person name="Roy D.K."/>
            <person name="Haider R."/>
            <person name="Moosa M.M."/>
            <person name="Elias S.M."/>
            <person name="Hasan A.M."/>
            <person name="Jahan S."/>
            <person name="Shafiuddin M."/>
            <person name="Mahmood N."/>
            <person name="Shommy N.S."/>
        </authorList>
    </citation>
    <scope>NUCLEOTIDE SEQUENCE [LARGE SCALE GENOMIC DNA]</scope>
    <source>
        <strain evidence="2">cv. O-4</strain>
    </source>
</reference>
<evidence type="ECO:0000313" key="1">
    <source>
        <dbReference type="EMBL" id="OMO51314.1"/>
    </source>
</evidence>
<gene>
    <name evidence="1" type="ORF">COLO4_37725</name>
</gene>
<dbReference type="Proteomes" id="UP000187203">
    <property type="component" value="Unassembled WGS sequence"/>
</dbReference>
<protein>
    <submittedName>
        <fullName evidence="1">Uncharacterized protein</fullName>
    </submittedName>
</protein>
<keyword evidence="2" id="KW-1185">Reference proteome</keyword>
<accession>A0A1R3FZQ3</accession>
<sequence length="47" mass="4939">MLSPEIASVVAPPSKPSSKLSSVLGLQGMARRAILSPNLVWISSKPH</sequence>
<evidence type="ECO:0000313" key="2">
    <source>
        <dbReference type="Proteomes" id="UP000187203"/>
    </source>
</evidence>
<proteinExistence type="predicted"/>
<dbReference type="EMBL" id="AWUE01024224">
    <property type="protein sequence ID" value="OMO51314.1"/>
    <property type="molecule type" value="Genomic_DNA"/>
</dbReference>
<dbReference type="AlphaFoldDB" id="A0A1R3FZQ3"/>
<comment type="caution">
    <text evidence="1">The sequence shown here is derived from an EMBL/GenBank/DDBJ whole genome shotgun (WGS) entry which is preliminary data.</text>
</comment>